<keyword evidence="1" id="KW-0472">Membrane</keyword>
<dbReference type="eggNOG" id="ENOG5033737">
    <property type="taxonomic scope" value="Bacteria"/>
</dbReference>
<keyword evidence="1" id="KW-0812">Transmembrane</keyword>
<dbReference type="InterPro" id="IPR032083">
    <property type="entry name" value="DUF4811"/>
</dbReference>
<comment type="caution">
    <text evidence="2">The sequence shown here is derived from an EMBL/GenBank/DDBJ whole genome shotgun (WGS) entry which is preliminary data.</text>
</comment>
<reference evidence="2 3" key="1">
    <citation type="journal article" date="2013" name="Genome Announc.">
        <title>Genome Sequence of Sporolactobacillus laevolacticus DSM442, an Efficient Polymer-Grade D-Lactate Producer from Agricultural Waste Cottonseed as a Nitrogen Source.</title>
        <authorList>
            <person name="Wang H."/>
            <person name="Wang L."/>
            <person name="Ju J."/>
            <person name="Yu B."/>
            <person name="Ma Y."/>
        </authorList>
    </citation>
    <scope>NUCLEOTIDE SEQUENCE [LARGE SCALE GENOMIC DNA]</scope>
    <source>
        <strain evidence="2 3">DSM 442</strain>
    </source>
</reference>
<feature type="transmembrane region" description="Helical" evidence="1">
    <location>
        <begin position="31"/>
        <end position="52"/>
    </location>
</feature>
<dbReference type="Proteomes" id="UP000018296">
    <property type="component" value="Unassembled WGS sequence"/>
</dbReference>
<keyword evidence="1" id="KW-1133">Transmembrane helix</keyword>
<dbReference type="EMBL" id="AWTC01000004">
    <property type="protein sequence ID" value="EST12743.1"/>
    <property type="molecule type" value="Genomic_DNA"/>
</dbReference>
<protein>
    <recommendedName>
        <fullName evidence="4">DUF4811 domain-containing protein</fullName>
    </recommendedName>
</protein>
<name>V6IYZ9_9BACL</name>
<sequence>MILFTLIISVILFVIFIFTSGSKLFSKYRWLQYILVALSLIVFLGSETLLILNEHSHFGMKNKVYTKKVEIYSATGQNPQAPFLVLTQNVGKDKLYIYNINKLGKPKMKHTQMTDHNLVKNTDQPAYLAIEKTRRVFKSDFYKTLFAYSGNKNVLVSTRNVFYLPQNHQVMSVQDMKKMQKEMQKKQAMQQKK</sequence>
<dbReference type="AlphaFoldDB" id="V6IYZ9"/>
<dbReference type="OrthoDB" id="2988359at2"/>
<keyword evidence="3" id="KW-1185">Reference proteome</keyword>
<evidence type="ECO:0000313" key="3">
    <source>
        <dbReference type="Proteomes" id="UP000018296"/>
    </source>
</evidence>
<accession>V6IYZ9</accession>
<evidence type="ECO:0008006" key="4">
    <source>
        <dbReference type="Google" id="ProtNLM"/>
    </source>
</evidence>
<evidence type="ECO:0000256" key="1">
    <source>
        <dbReference type="SAM" id="Phobius"/>
    </source>
</evidence>
<gene>
    <name evidence="2" type="ORF">P343_05350</name>
</gene>
<evidence type="ECO:0000313" key="2">
    <source>
        <dbReference type="EMBL" id="EST12743.1"/>
    </source>
</evidence>
<organism evidence="2 3">
    <name type="scientific">Sporolactobacillus laevolacticus DSM 442</name>
    <dbReference type="NCBI Taxonomy" id="1395513"/>
    <lineage>
        <taxon>Bacteria</taxon>
        <taxon>Bacillati</taxon>
        <taxon>Bacillota</taxon>
        <taxon>Bacilli</taxon>
        <taxon>Bacillales</taxon>
        <taxon>Sporolactobacillaceae</taxon>
        <taxon>Sporolactobacillus</taxon>
    </lineage>
</organism>
<dbReference type="STRING" id="1395513.P343_05350"/>
<dbReference type="PATRIC" id="fig|1395513.3.peg.1091"/>
<dbReference type="Pfam" id="PF16069">
    <property type="entry name" value="DUF4811"/>
    <property type="match status" value="1"/>
</dbReference>
<proteinExistence type="predicted"/>